<accession>A0A6J5MX22</accession>
<evidence type="ECO:0000313" key="1">
    <source>
        <dbReference type="EMBL" id="CAB4151168.1"/>
    </source>
</evidence>
<name>A0A6J5MX22_9CAUD</name>
<organism evidence="1">
    <name type="scientific">uncultured Caudovirales phage</name>
    <dbReference type="NCBI Taxonomy" id="2100421"/>
    <lineage>
        <taxon>Viruses</taxon>
        <taxon>Duplodnaviria</taxon>
        <taxon>Heunggongvirae</taxon>
        <taxon>Uroviricota</taxon>
        <taxon>Caudoviricetes</taxon>
        <taxon>Peduoviridae</taxon>
        <taxon>Maltschvirus</taxon>
        <taxon>Maltschvirus maltsch</taxon>
    </lineage>
</organism>
<sequence>MARPQGIFLIFDICDILEIVDKAKELLKQGKTMMEYSDSGTSVVKQFPLDIQTVLVEARYALMVKDPQTYGSVDRVRVINMLNNFRGL</sequence>
<dbReference type="EMBL" id="LR796563">
    <property type="protein sequence ID" value="CAB4151168.1"/>
    <property type="molecule type" value="Genomic_DNA"/>
</dbReference>
<protein>
    <submittedName>
        <fullName evidence="1">Uncharacterized protein</fullName>
    </submittedName>
</protein>
<proteinExistence type="predicted"/>
<gene>
    <name evidence="1" type="ORF">UFOVP583_4</name>
</gene>
<reference evidence="1" key="1">
    <citation type="submission" date="2020-04" db="EMBL/GenBank/DDBJ databases">
        <authorList>
            <person name="Chiriac C."/>
            <person name="Salcher M."/>
            <person name="Ghai R."/>
            <person name="Kavagutti S V."/>
        </authorList>
    </citation>
    <scope>NUCLEOTIDE SEQUENCE</scope>
</reference>